<dbReference type="GeneID" id="105424921"/>
<accession>A0A6I9W1N9</accession>
<dbReference type="Proteomes" id="UP000504615">
    <property type="component" value="Unplaced"/>
</dbReference>
<protein>
    <submittedName>
        <fullName evidence="5">Triokinase/FMN cyclase-like</fullName>
    </submittedName>
</protein>
<dbReference type="GO" id="GO:0004371">
    <property type="term" value="F:glycerone kinase activity"/>
    <property type="evidence" value="ECO:0007669"/>
    <property type="project" value="UniProtKB-EC"/>
</dbReference>
<dbReference type="Gene3D" id="3.40.50.10440">
    <property type="entry name" value="Dihydroxyacetone kinase, domain 1"/>
    <property type="match status" value="1"/>
</dbReference>
<dbReference type="InterPro" id="IPR004006">
    <property type="entry name" value="DhaK_dom"/>
</dbReference>
<dbReference type="GO" id="GO:0050354">
    <property type="term" value="F:triokinase activity"/>
    <property type="evidence" value="ECO:0007669"/>
    <property type="project" value="UniProtKB-EC"/>
</dbReference>
<sequence>MVPSKNLINSVNDAVSETLSGLSYTYPQLEYHVSHRVVMSSDYRNRRDKVVLVCGGGSGHEPFAAGFVGSGMLTASIAGSIFSAPPSIHITYALQRIAENSKVGIVIVVPNYTGDCLNFGIAIEKARQADITVKLIITCM</sequence>
<keyword evidence="4" id="KW-1185">Reference proteome</keyword>
<dbReference type="KEGG" id="pbar:105424921"/>
<evidence type="ECO:0000256" key="1">
    <source>
        <dbReference type="ARBA" id="ARBA00047974"/>
    </source>
</evidence>
<evidence type="ECO:0000313" key="4">
    <source>
        <dbReference type="Proteomes" id="UP000504615"/>
    </source>
</evidence>
<name>A0A6I9W1N9_9HYME</name>
<dbReference type="PROSITE" id="PS51481">
    <property type="entry name" value="DHAK"/>
    <property type="match status" value="1"/>
</dbReference>
<evidence type="ECO:0000313" key="5">
    <source>
        <dbReference type="RefSeq" id="XP_011633727.1"/>
    </source>
</evidence>
<organism evidence="4 5">
    <name type="scientific">Pogonomyrmex barbatus</name>
    <name type="common">red harvester ant</name>
    <dbReference type="NCBI Taxonomy" id="144034"/>
    <lineage>
        <taxon>Eukaryota</taxon>
        <taxon>Metazoa</taxon>
        <taxon>Ecdysozoa</taxon>
        <taxon>Arthropoda</taxon>
        <taxon>Hexapoda</taxon>
        <taxon>Insecta</taxon>
        <taxon>Pterygota</taxon>
        <taxon>Neoptera</taxon>
        <taxon>Endopterygota</taxon>
        <taxon>Hymenoptera</taxon>
        <taxon>Apocrita</taxon>
        <taxon>Aculeata</taxon>
        <taxon>Formicoidea</taxon>
        <taxon>Formicidae</taxon>
        <taxon>Myrmicinae</taxon>
        <taxon>Pogonomyrmex</taxon>
    </lineage>
</organism>
<dbReference type="GO" id="GO:0019563">
    <property type="term" value="P:glycerol catabolic process"/>
    <property type="evidence" value="ECO:0007669"/>
    <property type="project" value="TreeGrafter"/>
</dbReference>
<dbReference type="RefSeq" id="XP_011633727.1">
    <property type="nucleotide sequence ID" value="XM_011635425.2"/>
</dbReference>
<dbReference type="PANTHER" id="PTHR28629:SF4">
    <property type="entry name" value="TRIOKINASE_FMN CYCLASE"/>
    <property type="match status" value="1"/>
</dbReference>
<dbReference type="GO" id="GO:0005829">
    <property type="term" value="C:cytosol"/>
    <property type="evidence" value="ECO:0007669"/>
    <property type="project" value="TreeGrafter"/>
</dbReference>
<proteinExistence type="predicted"/>
<feature type="domain" description="DhaK" evidence="3">
    <location>
        <begin position="10"/>
        <end position="140"/>
    </location>
</feature>
<dbReference type="PANTHER" id="PTHR28629">
    <property type="entry name" value="TRIOKINASE/FMN CYCLASE"/>
    <property type="match status" value="1"/>
</dbReference>
<evidence type="ECO:0000259" key="3">
    <source>
        <dbReference type="PROSITE" id="PS51481"/>
    </source>
</evidence>
<dbReference type="AlphaFoldDB" id="A0A6I9W1N9"/>
<gene>
    <name evidence="5" type="primary">LOC105424921</name>
</gene>
<evidence type="ECO:0000256" key="2">
    <source>
        <dbReference type="ARBA" id="ARBA00048898"/>
    </source>
</evidence>
<dbReference type="InterPro" id="IPR050861">
    <property type="entry name" value="Dihydroxyacetone_Kinase"/>
</dbReference>
<reference evidence="5" key="1">
    <citation type="submission" date="2025-08" db="UniProtKB">
        <authorList>
            <consortium name="RefSeq"/>
        </authorList>
    </citation>
    <scope>IDENTIFICATION</scope>
</reference>
<comment type="catalytic activity">
    <reaction evidence="2">
        <text>dihydroxyacetone + ATP = dihydroxyacetone phosphate + ADP + H(+)</text>
        <dbReference type="Rhea" id="RHEA:15773"/>
        <dbReference type="ChEBI" id="CHEBI:15378"/>
        <dbReference type="ChEBI" id="CHEBI:16016"/>
        <dbReference type="ChEBI" id="CHEBI:30616"/>
        <dbReference type="ChEBI" id="CHEBI:57642"/>
        <dbReference type="ChEBI" id="CHEBI:456216"/>
        <dbReference type="EC" id="2.7.1.29"/>
    </reaction>
</comment>
<dbReference type="SUPFAM" id="SSF82549">
    <property type="entry name" value="DAK1/DegV-like"/>
    <property type="match status" value="1"/>
</dbReference>
<comment type="catalytic activity">
    <reaction evidence="1">
        <text>D-glyceraldehyde + ATP = D-glyceraldehyde 3-phosphate + ADP + H(+)</text>
        <dbReference type="Rhea" id="RHEA:13941"/>
        <dbReference type="ChEBI" id="CHEBI:15378"/>
        <dbReference type="ChEBI" id="CHEBI:17378"/>
        <dbReference type="ChEBI" id="CHEBI:30616"/>
        <dbReference type="ChEBI" id="CHEBI:59776"/>
        <dbReference type="ChEBI" id="CHEBI:456216"/>
        <dbReference type="EC" id="2.7.1.28"/>
    </reaction>
</comment>
<dbReference type="OrthoDB" id="1724672at2759"/>
<dbReference type="Pfam" id="PF02733">
    <property type="entry name" value="Dak1"/>
    <property type="match status" value="1"/>
</dbReference>